<organism evidence="1">
    <name type="scientific">Thermofilum pendens</name>
    <dbReference type="NCBI Taxonomy" id="2269"/>
    <lineage>
        <taxon>Archaea</taxon>
        <taxon>Thermoproteota</taxon>
        <taxon>Thermoprotei</taxon>
        <taxon>Thermofilales</taxon>
        <taxon>Thermofilaceae</taxon>
        <taxon>Thermofilum</taxon>
    </lineage>
</organism>
<proteinExistence type="predicted"/>
<name>A0A7J3X7U3_THEPE</name>
<comment type="caution">
    <text evidence="1">The sequence shown here is derived from an EMBL/GenBank/DDBJ whole genome shotgun (WGS) entry which is preliminary data.</text>
</comment>
<dbReference type="AlphaFoldDB" id="A0A7J3X7U3"/>
<accession>A0A7J3X7U3</accession>
<protein>
    <submittedName>
        <fullName evidence="1">Uncharacterized protein</fullName>
    </submittedName>
</protein>
<sequence>MNSERGSDSRRRYIYKSTAMKKYGLTSNQVEEAIRRGLITDFKYVANPHYLSAPQALLISEEELLGKLEEIKKLPRYSEAEREKRRAYRAKRKMLEIASFECPLCSMKTMPLKGSLTRKALYQGQLTPEEARIVAVVTHFRHAHTEYDHARQNLERLASFLRPEEGEMLLQALNRYLRLKRRRGRRAREEREFLLEDFRWLRAKALEKAKRAYTKEAIEKAKRYGLLPQDLTLEQYERIVEKIIEED</sequence>
<reference evidence="1" key="1">
    <citation type="journal article" date="2020" name="mSystems">
        <title>Genome- and Community-Level Interaction Insights into Carbon Utilization and Element Cycling Functions of Hydrothermarchaeota in Hydrothermal Sediment.</title>
        <authorList>
            <person name="Zhou Z."/>
            <person name="Liu Y."/>
            <person name="Xu W."/>
            <person name="Pan J."/>
            <person name="Luo Z.H."/>
            <person name="Li M."/>
        </authorList>
    </citation>
    <scope>NUCLEOTIDE SEQUENCE [LARGE SCALE GENOMIC DNA]</scope>
    <source>
        <strain evidence="1">SpSt-1125</strain>
    </source>
</reference>
<evidence type="ECO:0000313" key="1">
    <source>
        <dbReference type="EMBL" id="HHP05280.1"/>
    </source>
</evidence>
<gene>
    <name evidence="1" type="ORF">ENM88_06015</name>
</gene>
<dbReference type="EMBL" id="DRZM01000171">
    <property type="protein sequence ID" value="HHP05280.1"/>
    <property type="molecule type" value="Genomic_DNA"/>
</dbReference>